<name>A0A383R5N5_PAEAL</name>
<dbReference type="EMBL" id="LS992241">
    <property type="protein sequence ID" value="SYX81844.1"/>
    <property type="molecule type" value="Genomic_DNA"/>
</dbReference>
<proteinExistence type="predicted"/>
<evidence type="ECO:0000313" key="2">
    <source>
        <dbReference type="Proteomes" id="UP000304148"/>
    </source>
</evidence>
<accession>A0A383R5N5</accession>
<dbReference type="AlphaFoldDB" id="A0A383R5N5"/>
<organism evidence="1 2">
    <name type="scientific">Paenibacillus alvei</name>
    <name type="common">Bacillus alvei</name>
    <dbReference type="NCBI Taxonomy" id="44250"/>
    <lineage>
        <taxon>Bacteria</taxon>
        <taxon>Bacillati</taxon>
        <taxon>Bacillota</taxon>
        <taxon>Bacilli</taxon>
        <taxon>Bacillales</taxon>
        <taxon>Paenibacillaceae</taxon>
        <taxon>Paenibacillus</taxon>
    </lineage>
</organism>
<reference evidence="2" key="1">
    <citation type="submission" date="2018-08" db="EMBL/GenBank/DDBJ databases">
        <authorList>
            <person name="Chevrot R."/>
        </authorList>
    </citation>
    <scope>NUCLEOTIDE SEQUENCE [LARGE SCALE GENOMIC DNA]</scope>
</reference>
<dbReference type="Proteomes" id="UP000304148">
    <property type="component" value="Chromosome"/>
</dbReference>
<protein>
    <submittedName>
        <fullName evidence="1">Uncharacterized protein</fullName>
    </submittedName>
</protein>
<sequence length="61" mass="6400">MQCSVPVSLNLGATVEWSVYAGAGEELAAVSAPASGRVVLYHLSLFADVWHSDCLQGLHGE</sequence>
<gene>
    <name evidence="1" type="ORF">PBLR_10263</name>
</gene>
<evidence type="ECO:0000313" key="1">
    <source>
        <dbReference type="EMBL" id="SYX81844.1"/>
    </source>
</evidence>